<feature type="region of interest" description="Disordered" evidence="2">
    <location>
        <begin position="1"/>
        <end position="27"/>
    </location>
</feature>
<dbReference type="RefSeq" id="XP_026682101.1">
    <property type="nucleotide sequence ID" value="XM_026826300.1"/>
</dbReference>
<feature type="coiled-coil region" evidence="1">
    <location>
        <begin position="111"/>
        <end position="145"/>
    </location>
</feature>
<evidence type="ECO:0000256" key="1">
    <source>
        <dbReference type="SAM" id="Coils"/>
    </source>
</evidence>
<proteinExistence type="predicted"/>
<dbReference type="KEGG" id="dci:113468956"/>
<dbReference type="PaxDb" id="121845-A0A3Q0J0X9"/>
<feature type="compositionally biased region" description="Polar residues" evidence="2">
    <location>
        <begin position="1"/>
        <end position="11"/>
    </location>
</feature>
<evidence type="ECO:0000313" key="4">
    <source>
        <dbReference type="RefSeq" id="XP_026682101.1"/>
    </source>
</evidence>
<feature type="compositionally biased region" description="Basic and acidic residues" evidence="2">
    <location>
        <begin position="59"/>
        <end position="73"/>
    </location>
</feature>
<keyword evidence="1" id="KW-0175">Coiled coil</keyword>
<gene>
    <name evidence="4" type="primary">LOC113468956</name>
</gene>
<protein>
    <submittedName>
        <fullName evidence="4">Uncharacterized protein LOC113468956</fullName>
    </submittedName>
</protein>
<keyword evidence="3" id="KW-1185">Reference proteome</keyword>
<evidence type="ECO:0000256" key="2">
    <source>
        <dbReference type="SAM" id="MobiDB-lite"/>
    </source>
</evidence>
<organism evidence="3 4">
    <name type="scientific">Diaphorina citri</name>
    <name type="common">Asian citrus psyllid</name>
    <dbReference type="NCBI Taxonomy" id="121845"/>
    <lineage>
        <taxon>Eukaryota</taxon>
        <taxon>Metazoa</taxon>
        <taxon>Ecdysozoa</taxon>
        <taxon>Arthropoda</taxon>
        <taxon>Hexapoda</taxon>
        <taxon>Insecta</taxon>
        <taxon>Pterygota</taxon>
        <taxon>Neoptera</taxon>
        <taxon>Paraneoptera</taxon>
        <taxon>Hemiptera</taxon>
        <taxon>Sternorrhyncha</taxon>
        <taxon>Psylloidea</taxon>
        <taxon>Psyllidae</taxon>
        <taxon>Diaphorininae</taxon>
        <taxon>Diaphorina</taxon>
    </lineage>
</organism>
<dbReference type="AlphaFoldDB" id="A0A3Q0J0X9"/>
<dbReference type="Proteomes" id="UP000079169">
    <property type="component" value="Unplaced"/>
</dbReference>
<reference evidence="4" key="1">
    <citation type="submission" date="2025-08" db="UniProtKB">
        <authorList>
            <consortium name="RefSeq"/>
        </authorList>
    </citation>
    <scope>IDENTIFICATION</scope>
</reference>
<dbReference type="GeneID" id="113468956"/>
<accession>A0A3Q0J0X9</accession>
<sequence>MANHSRTTIDNSIISFSSESSESSTQSEYPECWYNDFVYEAPPEDTLDLRGKYPSHASPETKDVETKEAKPSEITKSIHSKSVRNLTEIITDTSHLDLKATLKETLAKGSLKEYKKRCKRELKERKRNERRLRRLEQQRENEIDYERPLTAPFKRKRIGWNDGRPHTVNILENNIQIRRKKDKVHFRIKLVSPNTNPRPVNTTALKEIHHDLSMKDVCQEYGLSETSLVETIRTCKRGYLMLKHKEE</sequence>
<name>A0A3Q0J0X9_DIACI</name>
<evidence type="ECO:0000313" key="3">
    <source>
        <dbReference type="Proteomes" id="UP000079169"/>
    </source>
</evidence>
<feature type="compositionally biased region" description="Low complexity" evidence="2">
    <location>
        <begin position="12"/>
        <end position="24"/>
    </location>
</feature>
<feature type="region of interest" description="Disordered" evidence="2">
    <location>
        <begin position="45"/>
        <end position="73"/>
    </location>
</feature>